<dbReference type="Pfam" id="PF08240">
    <property type="entry name" value="ADH_N"/>
    <property type="match status" value="1"/>
</dbReference>
<evidence type="ECO:0000256" key="4">
    <source>
        <dbReference type="ARBA" id="ARBA00022833"/>
    </source>
</evidence>
<dbReference type="InterPro" id="IPR011032">
    <property type="entry name" value="GroES-like_sf"/>
</dbReference>
<evidence type="ECO:0000256" key="3">
    <source>
        <dbReference type="ARBA" id="ARBA00022723"/>
    </source>
</evidence>
<evidence type="ECO:0000256" key="5">
    <source>
        <dbReference type="ARBA" id="ARBA00023002"/>
    </source>
</evidence>
<dbReference type="InterPro" id="IPR013149">
    <property type="entry name" value="ADH-like_C"/>
</dbReference>
<organism evidence="8 9">
    <name type="scientific">Fictibacillus terranigra</name>
    <dbReference type="NCBI Taxonomy" id="3058424"/>
    <lineage>
        <taxon>Bacteria</taxon>
        <taxon>Bacillati</taxon>
        <taxon>Bacillota</taxon>
        <taxon>Bacilli</taxon>
        <taxon>Bacillales</taxon>
        <taxon>Fictibacillaceae</taxon>
        <taxon>Fictibacillus</taxon>
    </lineage>
</organism>
<dbReference type="Gene3D" id="3.40.50.720">
    <property type="entry name" value="NAD(P)-binding Rossmann-like Domain"/>
    <property type="match status" value="1"/>
</dbReference>
<feature type="domain" description="Alcohol dehydrogenase-like C-terminal" evidence="6">
    <location>
        <begin position="240"/>
        <end position="317"/>
    </location>
</feature>
<keyword evidence="4" id="KW-0862">Zinc</keyword>
<keyword evidence="3" id="KW-0479">Metal-binding</keyword>
<dbReference type="PANTHER" id="PTHR43350:SF19">
    <property type="entry name" value="D-GULOSIDE 3-DEHYDROGENASE"/>
    <property type="match status" value="1"/>
</dbReference>
<evidence type="ECO:0000256" key="1">
    <source>
        <dbReference type="ARBA" id="ARBA00001947"/>
    </source>
</evidence>
<evidence type="ECO:0000313" key="9">
    <source>
        <dbReference type="Proteomes" id="UP001168694"/>
    </source>
</evidence>
<gene>
    <name evidence="8" type="ORF">QYF49_15330</name>
</gene>
<keyword evidence="5" id="KW-0560">Oxidoreductase</keyword>
<sequence length="367" mass="41041">MNMVMQLQSRAYRLISPFQLQEVMVEQTLKEGQVVVEPIIASICHADLRYYIGQRRPEALSKKLPMALLHEGIGKVVESTSNDIKVNQKVVIVPNIPGHLLQNGFSKECSSLCDQEFIDNYSEKNIFLGSGYDGIAQNRLILPAECAIPIPENIPDEIALLSELCTVSYHALSRVKNKLTLPNTRVAVFGDGPVGYLTAAMIHHVYGLDSNRLTVFGAVPDKLAHFDFAKQILVQEYDFHSGEKVDMVVECTGGSFSESAINQGIDILARGGLIILMGVSEERVPINTRDVLEKGITLFGSSRSSCMDYRAVLSEMQDLEYQKKLRAILPLKFTPVKSIKDFKHAMDIAAKHRSWEKIVLEFDWEQT</sequence>
<comment type="cofactor">
    <cofactor evidence="1">
        <name>Zn(2+)</name>
        <dbReference type="ChEBI" id="CHEBI:29105"/>
    </cofactor>
</comment>
<dbReference type="SUPFAM" id="SSF51735">
    <property type="entry name" value="NAD(P)-binding Rossmann-fold domains"/>
    <property type="match status" value="1"/>
</dbReference>
<dbReference type="SUPFAM" id="SSF50129">
    <property type="entry name" value="GroES-like"/>
    <property type="match status" value="1"/>
</dbReference>
<dbReference type="EMBL" id="JAUHLN010000003">
    <property type="protein sequence ID" value="MDN4074358.1"/>
    <property type="molecule type" value="Genomic_DNA"/>
</dbReference>
<proteinExistence type="inferred from homology"/>
<evidence type="ECO:0000256" key="2">
    <source>
        <dbReference type="ARBA" id="ARBA00008072"/>
    </source>
</evidence>
<comment type="caution">
    <text evidence="8">The sequence shown here is derived from an EMBL/GenBank/DDBJ whole genome shotgun (WGS) entry which is preliminary data.</text>
</comment>
<name>A0ABT8E8X8_9BACL</name>
<evidence type="ECO:0000259" key="6">
    <source>
        <dbReference type="Pfam" id="PF00107"/>
    </source>
</evidence>
<accession>A0ABT8E8X8</accession>
<dbReference type="InterPro" id="IPR036291">
    <property type="entry name" value="NAD(P)-bd_dom_sf"/>
</dbReference>
<evidence type="ECO:0000259" key="7">
    <source>
        <dbReference type="Pfam" id="PF08240"/>
    </source>
</evidence>
<dbReference type="Gene3D" id="3.90.180.10">
    <property type="entry name" value="Medium-chain alcohol dehydrogenases, catalytic domain"/>
    <property type="match status" value="1"/>
</dbReference>
<comment type="similarity">
    <text evidence="2">Belongs to the zinc-containing alcohol dehydrogenase family.</text>
</comment>
<feature type="domain" description="Alcohol dehydrogenase-like N-terminal" evidence="7">
    <location>
        <begin position="31"/>
        <end position="152"/>
    </location>
</feature>
<dbReference type="PANTHER" id="PTHR43350">
    <property type="entry name" value="NAD-DEPENDENT ALCOHOL DEHYDROGENASE"/>
    <property type="match status" value="1"/>
</dbReference>
<dbReference type="InterPro" id="IPR013154">
    <property type="entry name" value="ADH-like_N"/>
</dbReference>
<protein>
    <submittedName>
        <fullName evidence="8">Alcohol dehydrogenase catalytic domain-containing protein</fullName>
    </submittedName>
</protein>
<dbReference type="Proteomes" id="UP001168694">
    <property type="component" value="Unassembled WGS sequence"/>
</dbReference>
<keyword evidence="9" id="KW-1185">Reference proteome</keyword>
<dbReference type="RefSeq" id="WP_290400492.1">
    <property type="nucleotide sequence ID" value="NZ_JAUHLN010000003.1"/>
</dbReference>
<evidence type="ECO:0000313" key="8">
    <source>
        <dbReference type="EMBL" id="MDN4074358.1"/>
    </source>
</evidence>
<reference evidence="8" key="1">
    <citation type="submission" date="2023-06" db="EMBL/GenBank/DDBJ databases">
        <title>Draft Genome Sequences of Representative Paenibacillus Polymyxa, Bacillus cereus, Fictibacillus sp., and Brevibacillus agri Strains Isolated from Amazonian Dark Earth.</title>
        <authorList>
            <person name="Pellegrinetti T.A."/>
            <person name="Cunha I.C.M."/>
            <person name="Chaves M.G."/>
            <person name="Freitas A.S."/>
            <person name="Silva A.V.R."/>
            <person name="Tsai S.M."/>
            <person name="Mendes L.W."/>
        </authorList>
    </citation>
    <scope>NUCLEOTIDE SEQUENCE</scope>
    <source>
        <strain evidence="8">CENA-BCM004</strain>
    </source>
</reference>
<dbReference type="Pfam" id="PF00107">
    <property type="entry name" value="ADH_zinc_N"/>
    <property type="match status" value="1"/>
</dbReference>